<comment type="subcellular location">
    <subcellularLocation>
        <location evidence="2">Endoplasmic reticulum membrane</location>
        <topology evidence="2">Multi-pass membrane protein</topology>
    </subcellularLocation>
</comment>
<keyword evidence="2" id="KW-0479">Metal-binding</keyword>
<keyword evidence="2" id="KW-0863">Zinc-finger</keyword>
<dbReference type="Proteomes" id="UP000807504">
    <property type="component" value="Unassembled WGS sequence"/>
</dbReference>
<dbReference type="GO" id="GO:1903373">
    <property type="term" value="P:positive regulation of endoplasmic reticulum tubular network organization"/>
    <property type="evidence" value="ECO:0007669"/>
    <property type="project" value="UniProtKB-UniRule"/>
</dbReference>
<evidence type="ECO:0000259" key="5">
    <source>
        <dbReference type="Pfam" id="PF10058"/>
    </source>
</evidence>
<comment type="similarity">
    <text evidence="1 2">Belongs to the lunapark family.</text>
</comment>
<feature type="coiled-coil region" evidence="3">
    <location>
        <begin position="11"/>
        <end position="38"/>
    </location>
</feature>
<protein>
    <recommendedName>
        <fullName evidence="2">Endoplasmic reticulum junction formation protein lunapark</fullName>
    </recommendedName>
</protein>
<feature type="compositionally biased region" description="Basic and acidic residues" evidence="4">
    <location>
        <begin position="291"/>
        <end position="307"/>
    </location>
</feature>
<feature type="domain" description="Lunapark zinc ribbon" evidence="5">
    <location>
        <begin position="148"/>
        <end position="192"/>
    </location>
</feature>
<keyword evidence="7" id="KW-1185">Reference proteome</keyword>
<reference evidence="6" key="2">
    <citation type="submission" date="2020-06" db="EMBL/GenBank/DDBJ databases">
        <authorList>
            <person name="Sheffer M."/>
        </authorList>
    </citation>
    <scope>NUCLEOTIDE SEQUENCE</scope>
</reference>
<feature type="compositionally biased region" description="Pro residues" evidence="4">
    <location>
        <begin position="200"/>
        <end position="218"/>
    </location>
</feature>
<comment type="domain">
    <text evidence="2">The C4-type zinc finger motif is necessary both for its ER three-way tubular junction localization and formation.</text>
</comment>
<evidence type="ECO:0000256" key="3">
    <source>
        <dbReference type="SAM" id="Coils"/>
    </source>
</evidence>
<keyword evidence="2" id="KW-0256">Endoplasmic reticulum</keyword>
<keyword evidence="2" id="KW-0472">Membrane</keyword>
<dbReference type="GO" id="GO:0098826">
    <property type="term" value="C:endoplasmic reticulum tubular network membrane"/>
    <property type="evidence" value="ECO:0007669"/>
    <property type="project" value="UniProtKB-UniRule"/>
</dbReference>
<dbReference type="GO" id="GO:0008270">
    <property type="term" value="F:zinc ion binding"/>
    <property type="evidence" value="ECO:0007669"/>
    <property type="project" value="UniProtKB-KW"/>
</dbReference>
<feature type="transmembrane region" description="Helical" evidence="2">
    <location>
        <begin position="74"/>
        <end position="92"/>
    </location>
</feature>
<feature type="region of interest" description="Disordered" evidence="4">
    <location>
        <begin position="200"/>
        <end position="307"/>
    </location>
</feature>
<dbReference type="PANTHER" id="PTHR22166">
    <property type="entry name" value="ENDOPLASMIC RETICULUM JUNCTION FORMATION PROTEIN LUNAPARK"/>
    <property type="match status" value="1"/>
</dbReference>
<evidence type="ECO:0000256" key="2">
    <source>
        <dbReference type="RuleBase" id="RU367073"/>
    </source>
</evidence>
<keyword evidence="2" id="KW-0812">Transmembrane</keyword>
<name>A0A8T0G415_ARGBR</name>
<comment type="caution">
    <text evidence="6">The sequence shown here is derived from an EMBL/GenBank/DDBJ whole genome shotgun (WGS) entry which is preliminary data.</text>
</comment>
<organism evidence="6 7">
    <name type="scientific">Argiope bruennichi</name>
    <name type="common">Wasp spider</name>
    <name type="synonym">Aranea bruennichi</name>
    <dbReference type="NCBI Taxonomy" id="94029"/>
    <lineage>
        <taxon>Eukaryota</taxon>
        <taxon>Metazoa</taxon>
        <taxon>Ecdysozoa</taxon>
        <taxon>Arthropoda</taxon>
        <taxon>Chelicerata</taxon>
        <taxon>Arachnida</taxon>
        <taxon>Araneae</taxon>
        <taxon>Araneomorphae</taxon>
        <taxon>Entelegynae</taxon>
        <taxon>Araneoidea</taxon>
        <taxon>Araneidae</taxon>
        <taxon>Argiope</taxon>
    </lineage>
</organism>
<comment type="function">
    <text evidence="2">Plays a role in determining ER morphology.</text>
</comment>
<dbReference type="GO" id="GO:0071788">
    <property type="term" value="P:endoplasmic reticulum tubular network maintenance"/>
    <property type="evidence" value="ECO:0007669"/>
    <property type="project" value="UniProtKB-UniRule"/>
</dbReference>
<feature type="transmembrane region" description="Helical" evidence="2">
    <location>
        <begin position="41"/>
        <end position="68"/>
    </location>
</feature>
<dbReference type="InterPro" id="IPR019273">
    <property type="entry name" value="Lunapark_Znf"/>
</dbReference>
<keyword evidence="2" id="KW-0862">Zinc</keyword>
<dbReference type="EMBL" id="JABXBU010000001">
    <property type="protein sequence ID" value="KAF8796790.1"/>
    <property type="molecule type" value="Genomic_DNA"/>
</dbReference>
<dbReference type="InterPro" id="IPR040115">
    <property type="entry name" value="Lnp"/>
</dbReference>
<keyword evidence="3" id="KW-0175">Coiled coil</keyword>
<proteinExistence type="inferred from homology"/>
<evidence type="ECO:0000313" key="7">
    <source>
        <dbReference type="Proteomes" id="UP000807504"/>
    </source>
</evidence>
<gene>
    <name evidence="6" type="ORF">HNY73_001129</name>
</gene>
<evidence type="ECO:0000256" key="1">
    <source>
        <dbReference type="ARBA" id="ARBA00009940"/>
    </source>
</evidence>
<dbReference type="Pfam" id="PF10058">
    <property type="entry name" value="Zn_ribbon_10"/>
    <property type="match status" value="1"/>
</dbReference>
<accession>A0A8T0G415</accession>
<dbReference type="PANTHER" id="PTHR22166:SF12">
    <property type="entry name" value="ENDOPLASMIC RETICULUM JUNCTION FORMATION PROTEIN LUNAPARK"/>
    <property type="match status" value="1"/>
</dbReference>
<sequence length="307" mass="34307">MGVIFSRFRAKPSTKELLEDLQKEIDALEEYKRSTEVQQKAIVGSLVFYSVLLYIIVACVFLFYSYPITTKERIIYAIPFVIFPFFTTNTILKGSFGEMELRRRNVSPRGTSPSPLGTPGQTLTINASAVRPPAPPMPRPVLPRERTFMDRLVDYLVGDGPSNRYALICRQCQSHNGMALKEEFEYRWCCYCFHFNPPRSQQPPPPRLTLPAPPPSAPPAITDGPSSEAASSSSDETEIESVSDVDSSISKNEDKADTSETKDSSNHRLSVSSESEIQANLVEDQPYSTRAESEPDIHKILNSEESS</sequence>
<reference evidence="6" key="1">
    <citation type="journal article" date="2020" name="bioRxiv">
        <title>Chromosome-level reference genome of the European wasp spider Argiope bruennichi: a resource for studies on range expansion and evolutionary adaptation.</title>
        <authorList>
            <person name="Sheffer M.M."/>
            <person name="Hoppe A."/>
            <person name="Krehenwinkel H."/>
            <person name="Uhl G."/>
            <person name="Kuss A.W."/>
            <person name="Jensen L."/>
            <person name="Jensen C."/>
            <person name="Gillespie R.G."/>
            <person name="Hoff K.J."/>
            <person name="Prost S."/>
        </authorList>
    </citation>
    <scope>NUCLEOTIDE SEQUENCE</scope>
</reference>
<feature type="compositionally biased region" description="Basic and acidic residues" evidence="4">
    <location>
        <begin position="251"/>
        <end position="266"/>
    </location>
</feature>
<evidence type="ECO:0000256" key="4">
    <source>
        <dbReference type="SAM" id="MobiDB-lite"/>
    </source>
</evidence>
<feature type="compositionally biased region" description="Polar residues" evidence="4">
    <location>
        <begin position="267"/>
        <end position="278"/>
    </location>
</feature>
<keyword evidence="2" id="KW-1133">Transmembrane helix</keyword>
<dbReference type="AlphaFoldDB" id="A0A8T0G415"/>
<evidence type="ECO:0000313" key="6">
    <source>
        <dbReference type="EMBL" id="KAF8796790.1"/>
    </source>
</evidence>